<dbReference type="EMBL" id="LCBN01000018">
    <property type="protein sequence ID" value="KKS13739.1"/>
    <property type="molecule type" value="Genomic_DNA"/>
</dbReference>
<comment type="caution">
    <text evidence="1">The sequence shown here is derived from an EMBL/GenBank/DDBJ whole genome shotgun (WGS) entry which is preliminary data.</text>
</comment>
<dbReference type="AlphaFoldDB" id="A0A0G0WLW1"/>
<feature type="non-terminal residue" evidence="1">
    <location>
        <position position="124"/>
    </location>
</feature>
<evidence type="ECO:0000313" key="2">
    <source>
        <dbReference type="Proteomes" id="UP000034753"/>
    </source>
</evidence>
<dbReference type="Proteomes" id="UP000034753">
    <property type="component" value="Unassembled WGS sequence"/>
</dbReference>
<proteinExistence type="predicted"/>
<accession>A0A0G0WLW1</accession>
<organism evidence="1 2">
    <name type="scientific">Candidatus Daviesbacteria bacterium GW2011_GWB1_41_5</name>
    <dbReference type="NCBI Taxonomy" id="1618429"/>
    <lineage>
        <taxon>Bacteria</taxon>
        <taxon>Candidatus Daviesiibacteriota</taxon>
    </lineage>
</organism>
<gene>
    <name evidence="1" type="ORF">UU67_C0018G0001</name>
</gene>
<evidence type="ECO:0000313" key="1">
    <source>
        <dbReference type="EMBL" id="KKS13739.1"/>
    </source>
</evidence>
<protein>
    <submittedName>
        <fullName evidence="1">Sensor protein</fullName>
    </submittedName>
</protein>
<name>A0A0G0WLW1_9BACT</name>
<sequence length="124" mass="13753">MLGSGENVYAVSSGQMDRLTNKALLEGYLTSEIYLVNSERILVTPTRLIKNVEVKQKVETFPVQECLENGREISGEYDNYLGVRVLGASMCFRNEGIVVITEVAKSEIFAPLTDLNRSTSFIGI</sequence>
<reference evidence="1 2" key="1">
    <citation type="journal article" date="2015" name="Nature">
        <title>rRNA introns, odd ribosomes, and small enigmatic genomes across a large radiation of phyla.</title>
        <authorList>
            <person name="Brown C.T."/>
            <person name="Hug L.A."/>
            <person name="Thomas B.C."/>
            <person name="Sharon I."/>
            <person name="Castelle C.J."/>
            <person name="Singh A."/>
            <person name="Wilkins M.J."/>
            <person name="Williams K.H."/>
            <person name="Banfield J.F."/>
        </authorList>
    </citation>
    <scope>NUCLEOTIDE SEQUENCE [LARGE SCALE GENOMIC DNA]</scope>
</reference>